<dbReference type="PANTHER" id="PTHR43571:SF1">
    <property type="entry name" value="NADP-SPECIFIC GLUTAMATE DEHYDROGENASE 1-RELATED"/>
    <property type="match status" value="1"/>
</dbReference>
<evidence type="ECO:0000256" key="3">
    <source>
        <dbReference type="ARBA" id="ARBA00011643"/>
    </source>
</evidence>
<comment type="caution">
    <text evidence="9">The sequence shown here is derived from an EMBL/GenBank/DDBJ whole genome shotgun (WGS) entry which is preliminary data.</text>
</comment>
<comment type="subunit">
    <text evidence="3">Homohexamer.</text>
</comment>
<evidence type="ECO:0000256" key="7">
    <source>
        <dbReference type="RuleBase" id="RU004417"/>
    </source>
</evidence>
<evidence type="ECO:0000256" key="2">
    <source>
        <dbReference type="ARBA" id="ARBA00006382"/>
    </source>
</evidence>
<dbReference type="Pfam" id="PF00208">
    <property type="entry name" value="ELFV_dehydrog"/>
    <property type="match status" value="1"/>
</dbReference>
<protein>
    <recommendedName>
        <fullName evidence="6">Glutamate dehydrogenase</fullName>
    </recommendedName>
</protein>
<keyword evidence="10" id="KW-1185">Reference proteome</keyword>
<reference evidence="9 10" key="1">
    <citation type="submission" date="2024-04" db="EMBL/GenBank/DDBJ databases">
        <title>Draft genome sequence of Thalassolituus maritimus NBRC 116585.</title>
        <authorList>
            <person name="Miyakawa T."/>
            <person name="Kusuya Y."/>
            <person name="Miura T."/>
        </authorList>
    </citation>
    <scope>NUCLEOTIDE SEQUENCE [LARGE SCALE GENOMIC DNA]</scope>
    <source>
        <strain evidence="9 10">5NW40-0001</strain>
    </source>
</reference>
<proteinExistence type="inferred from homology"/>
<evidence type="ECO:0000259" key="8">
    <source>
        <dbReference type="SMART" id="SM00839"/>
    </source>
</evidence>
<accession>A0ABP9ZXF4</accession>
<dbReference type="SMART" id="SM00839">
    <property type="entry name" value="ELFV_dehydrog"/>
    <property type="match status" value="1"/>
</dbReference>
<evidence type="ECO:0000256" key="6">
    <source>
        <dbReference type="PIRNR" id="PIRNR000185"/>
    </source>
</evidence>
<dbReference type="SUPFAM" id="SSF51735">
    <property type="entry name" value="NAD(P)-binding Rossmann-fold domains"/>
    <property type="match status" value="1"/>
</dbReference>
<dbReference type="InterPro" id="IPR006095">
    <property type="entry name" value="Glu/Leu/Phe/Val/Trp_DH"/>
</dbReference>
<keyword evidence="4 6" id="KW-0560">Oxidoreductase</keyword>
<evidence type="ECO:0000256" key="4">
    <source>
        <dbReference type="ARBA" id="ARBA00023002"/>
    </source>
</evidence>
<dbReference type="InterPro" id="IPR033524">
    <property type="entry name" value="Glu/Leu/Phe/Val_DH_AS"/>
</dbReference>
<dbReference type="Proteomes" id="UP001481413">
    <property type="component" value="Unassembled WGS sequence"/>
</dbReference>
<dbReference type="RefSeq" id="WP_353293721.1">
    <property type="nucleotide sequence ID" value="NZ_BAABWH010000002.1"/>
</dbReference>
<dbReference type="SUPFAM" id="SSF53223">
    <property type="entry name" value="Aminoacid dehydrogenase-like, N-terminal domain"/>
    <property type="match status" value="1"/>
</dbReference>
<evidence type="ECO:0000256" key="1">
    <source>
        <dbReference type="ARBA" id="ARBA00003868"/>
    </source>
</evidence>
<evidence type="ECO:0000313" key="10">
    <source>
        <dbReference type="Proteomes" id="UP001481413"/>
    </source>
</evidence>
<dbReference type="InterPro" id="IPR006096">
    <property type="entry name" value="Glu/Leu/Phe/Val/Trp_DH_C"/>
</dbReference>
<dbReference type="Gene3D" id="3.40.50.10860">
    <property type="entry name" value="Leucine Dehydrogenase, chain A, domain 1"/>
    <property type="match status" value="1"/>
</dbReference>
<comment type="function">
    <text evidence="1">Catalyzes the reversible oxidative deamination of glutamate to alpha-ketoglutarate and ammonia.</text>
</comment>
<dbReference type="Gene3D" id="3.40.50.720">
    <property type="entry name" value="NAD(P)-binding Rossmann-like Domain"/>
    <property type="match status" value="1"/>
</dbReference>
<comment type="catalytic activity">
    <reaction evidence="5">
        <text>L-glutamate + NADP(+) + H2O = 2-oxoglutarate + NH4(+) + NADPH + H(+)</text>
        <dbReference type="Rhea" id="RHEA:11612"/>
        <dbReference type="ChEBI" id="CHEBI:15377"/>
        <dbReference type="ChEBI" id="CHEBI:15378"/>
        <dbReference type="ChEBI" id="CHEBI:16810"/>
        <dbReference type="ChEBI" id="CHEBI:28938"/>
        <dbReference type="ChEBI" id="CHEBI:29985"/>
        <dbReference type="ChEBI" id="CHEBI:57783"/>
        <dbReference type="ChEBI" id="CHEBI:58349"/>
        <dbReference type="EC" id="1.4.1.4"/>
    </reaction>
</comment>
<dbReference type="InterPro" id="IPR006097">
    <property type="entry name" value="Glu/Leu/Phe/Val/Trp_DH_dimer"/>
</dbReference>
<dbReference type="InterPro" id="IPR014362">
    <property type="entry name" value="Glu_DH"/>
</dbReference>
<dbReference type="Pfam" id="PF02812">
    <property type="entry name" value="ELFV_dehydrog_N"/>
    <property type="match status" value="1"/>
</dbReference>
<dbReference type="PANTHER" id="PTHR43571">
    <property type="entry name" value="NADP-SPECIFIC GLUTAMATE DEHYDROGENASE 1-RELATED"/>
    <property type="match status" value="1"/>
</dbReference>
<dbReference type="InterPro" id="IPR050724">
    <property type="entry name" value="Glu_Leu_Phe_Val_DH"/>
</dbReference>
<name>A0ABP9ZXF4_9GAMM</name>
<dbReference type="PROSITE" id="PS00074">
    <property type="entry name" value="GLFV_DEHYDROGENASE"/>
    <property type="match status" value="1"/>
</dbReference>
<organism evidence="9 10">
    <name type="scientific">Thalassolituus maritimus</name>
    <dbReference type="NCBI Taxonomy" id="484498"/>
    <lineage>
        <taxon>Bacteria</taxon>
        <taxon>Pseudomonadati</taxon>
        <taxon>Pseudomonadota</taxon>
        <taxon>Gammaproteobacteria</taxon>
        <taxon>Oceanospirillales</taxon>
        <taxon>Oceanospirillaceae</taxon>
        <taxon>Thalassolituus</taxon>
    </lineage>
</organism>
<comment type="similarity">
    <text evidence="2 6 7">Belongs to the Glu/Leu/Phe/Val dehydrogenases family.</text>
</comment>
<evidence type="ECO:0000256" key="5">
    <source>
        <dbReference type="ARBA" id="ARBA00048584"/>
    </source>
</evidence>
<dbReference type="NCBIfam" id="NF006929">
    <property type="entry name" value="PRK09414.1"/>
    <property type="match status" value="1"/>
</dbReference>
<dbReference type="PIRSF" id="PIRSF000185">
    <property type="entry name" value="Glu_DH"/>
    <property type="match status" value="1"/>
</dbReference>
<dbReference type="InterPro" id="IPR036291">
    <property type="entry name" value="NAD(P)-bd_dom_sf"/>
</dbReference>
<sequence>MSDITSESQRPDYQQYLEDYHPHSEEFHQAVKEVYDDIADEYASRDEYREWNIIERLIEPDRIIKFRVSWEDDKGCIHVNRAWRVQFHNLLGAYKGGLRFHPTVNESVLKFLGFEQCFKNALTGLPMGGAKGGSDFNPKGKSQREIMRFCQALMRELYRHIGPDTDVPAGDINVSSTEIGYLFGEYLRLNNRWEGVLTGKTPGFGGSCGREEATGYGVIYFLREMLTAHDDSLDDKRILISGSGNVALHAAEKSLAEGAKVLSLSDSGGTLYFENGMTEQDLKNIKQLKLVKKDRLSNAETGSFKKGEKPWYISDADIALPCATQNELDDHDAETLLGNDIRILCEGANMPLTDGARKQFINANALYGPAKAANAGGVAVSGLERSQNAELTTWPVERVDEELNRIMKEIHERCIQYVEKKDGIYPYSRGANIYGFKKLAGAMIAHGVG</sequence>
<dbReference type="EMBL" id="BAABWH010000002">
    <property type="protein sequence ID" value="GAA6144779.1"/>
    <property type="molecule type" value="Genomic_DNA"/>
</dbReference>
<evidence type="ECO:0000313" key="9">
    <source>
        <dbReference type="EMBL" id="GAA6144779.1"/>
    </source>
</evidence>
<dbReference type="PRINTS" id="PR00082">
    <property type="entry name" value="GLFDHDRGNASE"/>
</dbReference>
<dbReference type="InterPro" id="IPR046346">
    <property type="entry name" value="Aminoacid_DH-like_N_sf"/>
</dbReference>
<dbReference type="Gene3D" id="1.10.285.10">
    <property type="entry name" value="Glutamate Dehydrogenase, chain A, domain 3"/>
    <property type="match status" value="2"/>
</dbReference>
<gene>
    <name evidence="9" type="primary">gdhA</name>
    <name evidence="9" type="ORF">NBRC116585_08960</name>
</gene>
<feature type="domain" description="Glutamate/phenylalanine/leucine/valine/L-tryptophan dehydrogenase C-terminal" evidence="8">
    <location>
        <begin position="207"/>
        <end position="447"/>
    </location>
</feature>